<accession>A0A182WJ82</accession>
<dbReference type="Proteomes" id="UP000075920">
    <property type="component" value="Unassembled WGS sequence"/>
</dbReference>
<proteinExistence type="predicted"/>
<evidence type="ECO:0000313" key="3">
    <source>
        <dbReference type="Proteomes" id="UP000075920"/>
    </source>
</evidence>
<evidence type="ECO:0000313" key="2">
    <source>
        <dbReference type="EnsemblMetazoa" id="AMIN010436-PA"/>
    </source>
</evidence>
<sequence>MNDCFRSTAAVETPVGRSVHFDKYLIERFTLCFGYEYKHKHYERSGTGGKNPERNVRSGFVGNELVKLRHTEPNRTGKHCIHGSSNGLYVGGKYFTENGERNRRKPDGVKYNVNHDDGQRDPSDSIHIDTLLIEEEVQSHGECSNSTSNRGNEQQWTTSYTIDDRRRKRRSDELYHGHNDG</sequence>
<protein>
    <submittedName>
        <fullName evidence="2">Uncharacterized protein</fullName>
    </submittedName>
</protein>
<feature type="compositionally biased region" description="Basic and acidic residues" evidence="1">
    <location>
        <begin position="98"/>
        <end position="124"/>
    </location>
</feature>
<reference evidence="2" key="2">
    <citation type="submission" date="2020-05" db="UniProtKB">
        <authorList>
            <consortium name="EnsemblMetazoa"/>
        </authorList>
    </citation>
    <scope>IDENTIFICATION</scope>
    <source>
        <strain evidence="2">MINIMUS1</strain>
    </source>
</reference>
<evidence type="ECO:0000256" key="1">
    <source>
        <dbReference type="SAM" id="MobiDB-lite"/>
    </source>
</evidence>
<dbReference type="AlphaFoldDB" id="A0A182WJ82"/>
<dbReference type="VEuPathDB" id="VectorBase:AMIN010436"/>
<feature type="region of interest" description="Disordered" evidence="1">
    <location>
        <begin position="97"/>
        <end position="124"/>
    </location>
</feature>
<name>A0A182WJ82_9DIPT</name>
<feature type="compositionally biased region" description="Basic and acidic residues" evidence="1">
    <location>
        <begin position="162"/>
        <end position="181"/>
    </location>
</feature>
<feature type="compositionally biased region" description="Polar residues" evidence="1">
    <location>
        <begin position="141"/>
        <end position="161"/>
    </location>
</feature>
<reference evidence="3" key="1">
    <citation type="submission" date="2013-03" db="EMBL/GenBank/DDBJ databases">
        <title>The Genome Sequence of Anopheles minimus MINIMUS1.</title>
        <authorList>
            <consortium name="The Broad Institute Genomics Platform"/>
            <person name="Neafsey D.E."/>
            <person name="Walton C."/>
            <person name="Walker B."/>
            <person name="Young S.K."/>
            <person name="Zeng Q."/>
            <person name="Gargeya S."/>
            <person name="Fitzgerald M."/>
            <person name="Haas B."/>
            <person name="Abouelleil A."/>
            <person name="Allen A.W."/>
            <person name="Alvarado L."/>
            <person name="Arachchi H.M."/>
            <person name="Berlin A.M."/>
            <person name="Chapman S.B."/>
            <person name="Gainer-Dewar J."/>
            <person name="Goldberg J."/>
            <person name="Griggs A."/>
            <person name="Gujja S."/>
            <person name="Hansen M."/>
            <person name="Howarth C."/>
            <person name="Imamovic A."/>
            <person name="Ireland A."/>
            <person name="Larimer J."/>
            <person name="McCowan C."/>
            <person name="Murphy C."/>
            <person name="Pearson M."/>
            <person name="Poon T.W."/>
            <person name="Priest M."/>
            <person name="Roberts A."/>
            <person name="Saif S."/>
            <person name="Shea T."/>
            <person name="Sisk P."/>
            <person name="Sykes S."/>
            <person name="Wortman J."/>
            <person name="Nusbaum C."/>
            <person name="Birren B."/>
        </authorList>
    </citation>
    <scope>NUCLEOTIDE SEQUENCE [LARGE SCALE GENOMIC DNA]</scope>
    <source>
        <strain evidence="3">MINIMUS1</strain>
    </source>
</reference>
<dbReference type="EnsemblMetazoa" id="AMIN010436-RA">
    <property type="protein sequence ID" value="AMIN010436-PA"/>
    <property type="gene ID" value="AMIN010436"/>
</dbReference>
<feature type="region of interest" description="Disordered" evidence="1">
    <location>
        <begin position="139"/>
        <end position="181"/>
    </location>
</feature>
<keyword evidence="3" id="KW-1185">Reference proteome</keyword>
<organism evidence="2 3">
    <name type="scientific">Anopheles minimus</name>
    <dbReference type="NCBI Taxonomy" id="112268"/>
    <lineage>
        <taxon>Eukaryota</taxon>
        <taxon>Metazoa</taxon>
        <taxon>Ecdysozoa</taxon>
        <taxon>Arthropoda</taxon>
        <taxon>Hexapoda</taxon>
        <taxon>Insecta</taxon>
        <taxon>Pterygota</taxon>
        <taxon>Neoptera</taxon>
        <taxon>Endopterygota</taxon>
        <taxon>Diptera</taxon>
        <taxon>Nematocera</taxon>
        <taxon>Culicoidea</taxon>
        <taxon>Culicidae</taxon>
        <taxon>Anophelinae</taxon>
        <taxon>Anopheles</taxon>
    </lineage>
</organism>